<feature type="compositionally biased region" description="Basic and acidic residues" evidence="5">
    <location>
        <begin position="724"/>
        <end position="741"/>
    </location>
</feature>
<dbReference type="Pfam" id="PF06886">
    <property type="entry name" value="TPX2"/>
    <property type="match status" value="1"/>
</dbReference>
<evidence type="ECO:0000256" key="3">
    <source>
        <dbReference type="ARBA" id="ARBA00022490"/>
    </source>
</evidence>
<evidence type="ECO:0000256" key="5">
    <source>
        <dbReference type="SAM" id="MobiDB-lite"/>
    </source>
</evidence>
<dbReference type="EMBL" id="OOIP01000007">
    <property type="protein sequence ID" value="SPO37426.1"/>
    <property type="molecule type" value="Genomic_DNA"/>
</dbReference>
<comment type="similarity">
    <text evidence="2">Belongs to the TPX2 family.</text>
</comment>
<organism evidence="7 8">
    <name type="scientific">Pseudozyma flocculosa</name>
    <dbReference type="NCBI Taxonomy" id="84751"/>
    <lineage>
        <taxon>Eukaryota</taxon>
        <taxon>Fungi</taxon>
        <taxon>Dikarya</taxon>
        <taxon>Basidiomycota</taxon>
        <taxon>Ustilaginomycotina</taxon>
        <taxon>Ustilaginomycetes</taxon>
        <taxon>Ustilaginales</taxon>
        <taxon>Ustilaginaceae</taxon>
        <taxon>Pseudozyma</taxon>
    </lineage>
</organism>
<feature type="region of interest" description="Disordered" evidence="5">
    <location>
        <begin position="838"/>
        <end position="861"/>
    </location>
</feature>
<feature type="compositionally biased region" description="Polar residues" evidence="5">
    <location>
        <begin position="252"/>
        <end position="263"/>
    </location>
</feature>
<dbReference type="Proteomes" id="UP000323386">
    <property type="component" value="Unassembled WGS sequence"/>
</dbReference>
<sequence length="861" mass="92058">MPAKMDAFTGDLSLRYFVDSGGGGQDDDSPSAGAAARRTPQSSSRRQLSCRKKATVPASPGFNVPALSADDSALMDTSLGDVSNTLTKSPAKATNASSNSSPRKSARQPPRTGASPLKNFYFTTDLRRISEVPTATPGDDTFLVDLDTSELERLAAWETAQLDQNALKSSTASSSGDGSKSSSLRPSRSKLSELSSLQEDSAEHENIAPFVQLGRGRSRSRSPRKARPSAALPSREDVEPIPEVIQPVPEPASTQPILTSSAQAAKRPAAEDVAGPPTKASKKASLISKPPSQGTASVTQSSVKTSRSSVPRKPSSSREASRLASSSSSDALSSSIFSSDKDVGGSGPMPTSAALEPTLAPSAGDEKQRASVSPKRRIAKAQSRQPSTSPTKLPTRRGSRVSLVAAAEPREERRRRLGLSTKSKEELASSAVPIEMPAEAAVEAAATSPDPRSLLPSTPPLTQSEDGQVEIPVTPSEQQPEVQTLAEQQRRSPPAEAVPPSQEAPAASRTTRRRSARLSLKGESSPRDPTGAPATEPKPFKPKATTRKPLRPSLTIPTTAVAKKEAAVQRSAVAQARKAASAAPSVTARIPAVTGRKVQATPPVAPSQSATSDKDSTGASASSAAPGGRVLRNRKSLVAPPAVPTTVIGGKFRQMANGELVPITSLEAAGFQLSTDARGAQHATIARQRLEKQEEERKRKAAYKANPIPEWMRKRKQELEREEEERLQAELEEARQQELTRQKKKRVAASSLAADRGARSPKKQKTVAVPFVSSVDARLAERQRWEDKRRRKEALIEAEREKARREREAKEEEEYREARKRTVVKANPLPGYLNYAVSNAAASSETQTQQTRSSARTRRSD</sequence>
<feature type="compositionally biased region" description="Low complexity" evidence="5">
    <location>
        <begin position="840"/>
        <end position="854"/>
    </location>
</feature>
<feature type="domain" description="TPX2 C-terminal" evidence="6">
    <location>
        <begin position="775"/>
        <end position="841"/>
    </location>
</feature>
<gene>
    <name evidence="7" type="ORF">PSFLO_02899</name>
</gene>
<feature type="compositionally biased region" description="Basic and acidic residues" evidence="5">
    <location>
        <begin position="780"/>
        <end position="810"/>
    </location>
</feature>
<feature type="region of interest" description="Disordered" evidence="5">
    <location>
        <begin position="716"/>
        <end position="767"/>
    </location>
</feature>
<feature type="compositionally biased region" description="Low complexity" evidence="5">
    <location>
        <begin position="169"/>
        <end position="186"/>
    </location>
</feature>
<dbReference type="AlphaFoldDB" id="A0A5C3F0J2"/>
<protein>
    <recommendedName>
        <fullName evidence="6">TPX2 C-terminal domain-containing protein</fullName>
    </recommendedName>
</protein>
<name>A0A5C3F0J2_9BASI</name>
<evidence type="ECO:0000256" key="1">
    <source>
        <dbReference type="ARBA" id="ARBA00004245"/>
    </source>
</evidence>
<feature type="compositionally biased region" description="Low complexity" evidence="5">
    <location>
        <begin position="306"/>
        <end position="338"/>
    </location>
</feature>
<feature type="region of interest" description="Disordered" evidence="5">
    <location>
        <begin position="16"/>
        <end position="120"/>
    </location>
</feature>
<feature type="compositionally biased region" description="Polar residues" evidence="5">
    <location>
        <begin position="382"/>
        <end position="392"/>
    </location>
</feature>
<keyword evidence="4" id="KW-0206">Cytoskeleton</keyword>
<feature type="compositionally biased region" description="Basic residues" evidence="5">
    <location>
        <begin position="216"/>
        <end position="227"/>
    </location>
</feature>
<feature type="compositionally biased region" description="Low complexity" evidence="5">
    <location>
        <begin position="431"/>
        <end position="462"/>
    </location>
</feature>
<feature type="compositionally biased region" description="Polar residues" evidence="5">
    <location>
        <begin position="80"/>
        <end position="103"/>
    </location>
</feature>
<dbReference type="InterPro" id="IPR027329">
    <property type="entry name" value="TPX2_C"/>
</dbReference>
<feature type="region of interest" description="Disordered" evidence="5">
    <location>
        <begin position="162"/>
        <end position="640"/>
    </location>
</feature>
<dbReference type="GO" id="GO:0005856">
    <property type="term" value="C:cytoskeleton"/>
    <property type="evidence" value="ECO:0007669"/>
    <property type="project" value="UniProtKB-SubCell"/>
</dbReference>
<evidence type="ECO:0000313" key="8">
    <source>
        <dbReference type="Proteomes" id="UP000323386"/>
    </source>
</evidence>
<evidence type="ECO:0000259" key="6">
    <source>
        <dbReference type="Pfam" id="PF06886"/>
    </source>
</evidence>
<proteinExistence type="inferred from homology"/>
<evidence type="ECO:0000256" key="2">
    <source>
        <dbReference type="ARBA" id="ARBA00005885"/>
    </source>
</evidence>
<feature type="compositionally biased region" description="Polar residues" evidence="5">
    <location>
        <begin position="290"/>
        <end position="305"/>
    </location>
</feature>
<feature type="compositionally biased region" description="Basic residues" evidence="5">
    <location>
        <begin position="540"/>
        <end position="550"/>
    </location>
</feature>
<keyword evidence="3" id="KW-0963">Cytoplasm</keyword>
<feature type="compositionally biased region" description="Polar residues" evidence="5">
    <location>
        <begin position="475"/>
        <end position="487"/>
    </location>
</feature>
<comment type="subcellular location">
    <subcellularLocation>
        <location evidence="1">Cytoplasm</location>
        <location evidence="1">Cytoskeleton</location>
    </subcellularLocation>
</comment>
<feature type="compositionally biased region" description="Low complexity" evidence="5">
    <location>
        <begin position="568"/>
        <end position="589"/>
    </location>
</feature>
<evidence type="ECO:0000313" key="7">
    <source>
        <dbReference type="EMBL" id="SPO37426.1"/>
    </source>
</evidence>
<evidence type="ECO:0000256" key="4">
    <source>
        <dbReference type="ARBA" id="ARBA00023212"/>
    </source>
</evidence>
<reference evidence="7 8" key="1">
    <citation type="submission" date="2018-03" db="EMBL/GenBank/DDBJ databases">
        <authorList>
            <person name="Guldener U."/>
        </authorList>
    </citation>
    <scope>NUCLEOTIDE SEQUENCE [LARGE SCALE GENOMIC DNA]</scope>
    <source>
        <strain evidence="7 8">DAOM196992</strain>
    </source>
</reference>
<feature type="region of interest" description="Disordered" evidence="5">
    <location>
        <begin position="780"/>
        <end position="819"/>
    </location>
</feature>
<keyword evidence="8" id="KW-1185">Reference proteome</keyword>
<accession>A0A5C3F0J2</accession>